<name>A0A023CYK6_9LACO</name>
<dbReference type="EC" id="1.1.3.21" evidence="3"/>
<dbReference type="PROSITE" id="PS00977">
    <property type="entry name" value="FAD_G3PDH_1"/>
    <property type="match status" value="1"/>
</dbReference>
<dbReference type="SUPFAM" id="SSF51905">
    <property type="entry name" value="FAD/NAD(P)-binding domain"/>
    <property type="match status" value="1"/>
</dbReference>
<evidence type="ECO:0000259" key="12">
    <source>
        <dbReference type="Pfam" id="PF16901"/>
    </source>
</evidence>
<reference evidence="13 14" key="1">
    <citation type="journal article" date="2015" name="Genome Announc.">
        <title>Expanding the biotechnology potential of lactobacilli through comparative genomics of 213 strains and associated genera.</title>
        <authorList>
            <person name="Sun Z."/>
            <person name="Harris H.M."/>
            <person name="McCann A."/>
            <person name="Guo C."/>
            <person name="Argimon S."/>
            <person name="Zhang W."/>
            <person name="Yang X."/>
            <person name="Jeffery I.B."/>
            <person name="Cooney J.C."/>
            <person name="Kagawa T.F."/>
            <person name="Liu W."/>
            <person name="Song Y."/>
            <person name="Salvetti E."/>
            <person name="Wrobel A."/>
            <person name="Rasinkangas P."/>
            <person name="Parkhill J."/>
            <person name="Rea M.C."/>
            <person name="O'Sullivan O."/>
            <person name="Ritari J."/>
            <person name="Douillard F.P."/>
            <person name="Paul Ross R."/>
            <person name="Yang R."/>
            <person name="Briner A.E."/>
            <person name="Felis G.E."/>
            <person name="de Vos W.M."/>
            <person name="Barrangou R."/>
            <person name="Klaenhammer T.R."/>
            <person name="Caufield P.W."/>
            <person name="Cui Y."/>
            <person name="Zhang H."/>
            <person name="O'Toole P.W."/>
        </authorList>
    </citation>
    <scope>NUCLEOTIDE SEQUENCE [LARGE SCALE GENOMIC DNA]</scope>
    <source>
        <strain evidence="13 14">DSM 21376</strain>
    </source>
</reference>
<comment type="similarity">
    <text evidence="2">Belongs to the FAD-dependent glycerol-3-phosphate dehydrogenase family.</text>
</comment>
<evidence type="ECO:0000313" key="14">
    <source>
        <dbReference type="Proteomes" id="UP000050961"/>
    </source>
</evidence>
<dbReference type="STRING" id="1423806.FD15_GL000759"/>
<dbReference type="Gene3D" id="1.10.8.870">
    <property type="entry name" value="Alpha-glycerophosphate oxidase, cap domain"/>
    <property type="match status" value="1"/>
</dbReference>
<evidence type="ECO:0000256" key="4">
    <source>
        <dbReference type="ARBA" id="ARBA00021658"/>
    </source>
</evidence>
<dbReference type="GO" id="GO:0046168">
    <property type="term" value="P:glycerol-3-phosphate catabolic process"/>
    <property type="evidence" value="ECO:0007669"/>
    <property type="project" value="TreeGrafter"/>
</dbReference>
<dbReference type="eggNOG" id="COG0578">
    <property type="taxonomic scope" value="Bacteria"/>
</dbReference>
<protein>
    <recommendedName>
        <fullName evidence="4">Alpha-glycerophosphate oxidase</fullName>
        <ecNumber evidence="3">1.1.3.21</ecNumber>
    </recommendedName>
    <alternativeName>
        <fullName evidence="9">Glycerol-3-phosphate oxidase</fullName>
    </alternativeName>
</protein>
<proteinExistence type="inferred from homology"/>
<sequence length="624" mass="69132">MEKLMGFSNETRQENIARLQDEELDLLVIGGGITGAGVAVQAAASGIKVGLIEMQDFAEGTSSRSTKLVHGGLRYLKTFDVEVVSDTVKERAVVQGIAPHIPRPFPMLLPVYDDPASTFNMFSLKVAMDLYDRLAGVNGTKYANYTIDRAEVIQREPNINQEGLLGAGVYLDYVNNDSRLVIENLKEANTLGGIIASRVKAVSALYDTAGIIKGVKAKNELTGEKFDIRARLVINTTGPWVDRVFALDKSKSQVPKMRPTKGIHLVVDETRLSVPQPTYFDSGMGDGRMIFVVPREGKTYFGTTDTDYEGDYRHPKVEKKDVDYLLKALNKHFPKTRLSLRDIEASWAGLRPLIAGNSSSDYNGGGANAGKVSAESFAHLVKTVSEFNEDEATRADVEQAISQLRTARMETALTPSQVSRGSSLDVGENRLITLSGGKITDYRKMAAGAMKLIRKMLKDYFDVDSNEIDSKKLQVSGGHFDPTNVEDTIEFYKTITMEKGIPEKRALDLANRFGSNTPRVIANISKIEMKTNSTLDLAERLSLYYAVKEEMTLTPVDYLLRRTNHILFHADKVGKIKESVVGEMAEILGWSSEQTDKMRTQLDQVISETELNYLKQSKQKQLIG</sequence>
<dbReference type="InterPro" id="IPR006076">
    <property type="entry name" value="FAD-dep_OxRdtase"/>
</dbReference>
<dbReference type="SUPFAM" id="SSF54373">
    <property type="entry name" value="FAD-linked reductases, C-terminal domain"/>
    <property type="match status" value="1"/>
</dbReference>
<dbReference type="PATRIC" id="fig|1423806.3.peg.771"/>
<comment type="catalytic activity">
    <reaction evidence="10">
        <text>sn-glycerol 3-phosphate + O2 = dihydroxyacetone phosphate + H2O2</text>
        <dbReference type="Rhea" id="RHEA:18369"/>
        <dbReference type="ChEBI" id="CHEBI:15379"/>
        <dbReference type="ChEBI" id="CHEBI:16240"/>
        <dbReference type="ChEBI" id="CHEBI:57597"/>
        <dbReference type="ChEBI" id="CHEBI:57642"/>
        <dbReference type="EC" id="1.1.3.21"/>
    </reaction>
</comment>
<evidence type="ECO:0000256" key="3">
    <source>
        <dbReference type="ARBA" id="ARBA00013104"/>
    </source>
</evidence>
<dbReference type="GO" id="GO:0004368">
    <property type="term" value="F:glycerol-3-phosphate dehydrogenase (quinone) activity"/>
    <property type="evidence" value="ECO:0007669"/>
    <property type="project" value="InterPro"/>
</dbReference>
<dbReference type="GO" id="GO:0006071">
    <property type="term" value="P:glycerol metabolic process"/>
    <property type="evidence" value="ECO:0007669"/>
    <property type="project" value="UniProtKB-KW"/>
</dbReference>
<evidence type="ECO:0000256" key="1">
    <source>
        <dbReference type="ARBA" id="ARBA00001974"/>
    </source>
</evidence>
<evidence type="ECO:0000259" key="11">
    <source>
        <dbReference type="Pfam" id="PF01266"/>
    </source>
</evidence>
<feature type="domain" description="FAD dependent oxidoreductase" evidence="11">
    <location>
        <begin position="25"/>
        <end position="354"/>
    </location>
</feature>
<dbReference type="Pfam" id="PF16901">
    <property type="entry name" value="DAO_C"/>
    <property type="match status" value="1"/>
</dbReference>
<evidence type="ECO:0000256" key="10">
    <source>
        <dbReference type="ARBA" id="ARBA00049503"/>
    </source>
</evidence>
<evidence type="ECO:0000256" key="2">
    <source>
        <dbReference type="ARBA" id="ARBA00007330"/>
    </source>
</evidence>
<evidence type="ECO:0000256" key="6">
    <source>
        <dbReference type="ARBA" id="ARBA00022798"/>
    </source>
</evidence>
<feature type="domain" description="Alpha-glycerophosphate oxidase C-terminal" evidence="12">
    <location>
        <begin position="470"/>
        <end position="594"/>
    </location>
</feature>
<dbReference type="GO" id="GO:0004369">
    <property type="term" value="F:glycerol-3-phosphate oxidase activity"/>
    <property type="evidence" value="ECO:0007669"/>
    <property type="project" value="UniProtKB-EC"/>
</dbReference>
<keyword evidence="6" id="KW-0319">Glycerol metabolism</keyword>
<dbReference type="InterPro" id="IPR036188">
    <property type="entry name" value="FAD/NAD-bd_sf"/>
</dbReference>
<dbReference type="PANTHER" id="PTHR11985">
    <property type="entry name" value="GLYCEROL-3-PHOSPHATE DEHYDROGENASE"/>
    <property type="match status" value="1"/>
</dbReference>
<evidence type="ECO:0000256" key="7">
    <source>
        <dbReference type="ARBA" id="ARBA00022827"/>
    </source>
</evidence>
<dbReference type="PANTHER" id="PTHR11985:SF35">
    <property type="entry name" value="ANAEROBIC GLYCEROL-3-PHOSPHATE DEHYDROGENASE SUBUNIT A"/>
    <property type="match status" value="1"/>
</dbReference>
<accession>A0A023CYK6</accession>
<gene>
    <name evidence="13" type="ORF">FD15_GL000759</name>
</gene>
<organism evidence="13 14">
    <name type="scientific">Liquorilactobacillus sucicola DSM 21376 = JCM 15457</name>
    <dbReference type="NCBI Taxonomy" id="1423806"/>
    <lineage>
        <taxon>Bacteria</taxon>
        <taxon>Bacillati</taxon>
        <taxon>Bacillota</taxon>
        <taxon>Bacilli</taxon>
        <taxon>Lactobacillales</taxon>
        <taxon>Lactobacillaceae</taxon>
        <taxon>Liquorilactobacillus</taxon>
    </lineage>
</organism>
<dbReference type="InterPro" id="IPR031656">
    <property type="entry name" value="DAO_C"/>
</dbReference>
<dbReference type="AlphaFoldDB" id="A0A023CYK6"/>
<keyword evidence="8" id="KW-0560">Oxidoreductase</keyword>
<dbReference type="NCBIfam" id="NF033461">
    <property type="entry name" value="glycerol3P_ox_1"/>
    <property type="match status" value="1"/>
</dbReference>
<dbReference type="Gene3D" id="3.30.9.10">
    <property type="entry name" value="D-Amino Acid Oxidase, subunit A, domain 2"/>
    <property type="match status" value="1"/>
</dbReference>
<dbReference type="InterPro" id="IPR038299">
    <property type="entry name" value="DAO_C_sf"/>
</dbReference>
<evidence type="ECO:0000256" key="5">
    <source>
        <dbReference type="ARBA" id="ARBA00022630"/>
    </source>
</evidence>
<comment type="caution">
    <text evidence="13">The sequence shown here is derived from an EMBL/GenBank/DDBJ whole genome shotgun (WGS) entry which is preliminary data.</text>
</comment>
<dbReference type="Proteomes" id="UP000050961">
    <property type="component" value="Unassembled WGS sequence"/>
</dbReference>
<dbReference type="EMBL" id="AYZF01000002">
    <property type="protein sequence ID" value="KRN07479.1"/>
    <property type="molecule type" value="Genomic_DNA"/>
</dbReference>
<comment type="cofactor">
    <cofactor evidence="1">
        <name>FAD</name>
        <dbReference type="ChEBI" id="CHEBI:57692"/>
    </cofactor>
</comment>
<dbReference type="Pfam" id="PF01266">
    <property type="entry name" value="DAO"/>
    <property type="match status" value="1"/>
</dbReference>
<evidence type="ECO:0000256" key="8">
    <source>
        <dbReference type="ARBA" id="ARBA00023002"/>
    </source>
</evidence>
<evidence type="ECO:0000313" key="13">
    <source>
        <dbReference type="EMBL" id="KRN07479.1"/>
    </source>
</evidence>
<keyword evidence="7" id="KW-0274">FAD</keyword>
<evidence type="ECO:0000256" key="9">
    <source>
        <dbReference type="ARBA" id="ARBA00032349"/>
    </source>
</evidence>
<dbReference type="PRINTS" id="PR01001">
    <property type="entry name" value="FADG3PDH"/>
</dbReference>
<keyword evidence="5" id="KW-0285">Flavoprotein</keyword>
<dbReference type="Gene3D" id="3.50.50.60">
    <property type="entry name" value="FAD/NAD(P)-binding domain"/>
    <property type="match status" value="2"/>
</dbReference>
<dbReference type="InterPro" id="IPR000447">
    <property type="entry name" value="G3P_DH_FAD-dep"/>
</dbReference>
<keyword evidence="14" id="KW-1185">Reference proteome</keyword>